<accession>A0AAV4SMZ7</accession>
<comment type="caution">
    <text evidence="1">The sequence shown here is derived from an EMBL/GenBank/DDBJ whole genome shotgun (WGS) entry which is preliminary data.</text>
</comment>
<keyword evidence="2" id="KW-1185">Reference proteome</keyword>
<organism evidence="1 2">
    <name type="scientific">Caerostris extrusa</name>
    <name type="common">Bark spider</name>
    <name type="synonym">Caerostris bankana</name>
    <dbReference type="NCBI Taxonomy" id="172846"/>
    <lineage>
        <taxon>Eukaryota</taxon>
        <taxon>Metazoa</taxon>
        <taxon>Ecdysozoa</taxon>
        <taxon>Arthropoda</taxon>
        <taxon>Chelicerata</taxon>
        <taxon>Arachnida</taxon>
        <taxon>Araneae</taxon>
        <taxon>Araneomorphae</taxon>
        <taxon>Entelegynae</taxon>
        <taxon>Araneoidea</taxon>
        <taxon>Araneidae</taxon>
        <taxon>Caerostris</taxon>
    </lineage>
</organism>
<protein>
    <submittedName>
        <fullName evidence="1">Uncharacterized protein</fullName>
    </submittedName>
</protein>
<dbReference type="AlphaFoldDB" id="A0AAV4SMZ7"/>
<proteinExistence type="predicted"/>
<sequence>MDSHHILRLPTTNIRPKRRPFGQFTKCTKTYLNAVVGFFVENRDVSPVQSLDDLDHGVGLVRVGGDGSQEVLESLLVAQLGTRRKEAHLELEKKTSMLHWSESAM</sequence>
<name>A0AAV4SMZ7_CAEEX</name>
<gene>
    <name evidence="1" type="ORF">CEXT_101331</name>
</gene>
<evidence type="ECO:0000313" key="2">
    <source>
        <dbReference type="Proteomes" id="UP001054945"/>
    </source>
</evidence>
<evidence type="ECO:0000313" key="1">
    <source>
        <dbReference type="EMBL" id="GIY34621.1"/>
    </source>
</evidence>
<reference evidence="1 2" key="1">
    <citation type="submission" date="2021-06" db="EMBL/GenBank/DDBJ databases">
        <title>Caerostris extrusa draft genome.</title>
        <authorList>
            <person name="Kono N."/>
            <person name="Arakawa K."/>
        </authorList>
    </citation>
    <scope>NUCLEOTIDE SEQUENCE [LARGE SCALE GENOMIC DNA]</scope>
</reference>
<dbReference type="Proteomes" id="UP001054945">
    <property type="component" value="Unassembled WGS sequence"/>
</dbReference>
<dbReference type="EMBL" id="BPLR01009790">
    <property type="protein sequence ID" value="GIY34621.1"/>
    <property type="molecule type" value="Genomic_DNA"/>
</dbReference>